<feature type="region of interest" description="Disordered" evidence="17">
    <location>
        <begin position="686"/>
        <end position="715"/>
    </location>
</feature>
<dbReference type="PROSITE" id="PS51204">
    <property type="entry name" value="HSA"/>
    <property type="match status" value="1"/>
</dbReference>
<evidence type="ECO:0000256" key="11">
    <source>
        <dbReference type="ARBA" id="ARBA00023242"/>
    </source>
</evidence>
<keyword evidence="9" id="KW-0804">Transcription</keyword>
<dbReference type="SUPFAM" id="SSF46689">
    <property type="entry name" value="Homeodomain-like"/>
    <property type="match status" value="1"/>
</dbReference>
<feature type="domain" description="Myb-like" evidence="18">
    <location>
        <begin position="486"/>
        <end position="544"/>
    </location>
</feature>
<dbReference type="OrthoDB" id="5364245at2759"/>
<evidence type="ECO:0000256" key="6">
    <source>
        <dbReference type="ARBA" id="ARBA00022853"/>
    </source>
</evidence>
<dbReference type="CDD" id="cd00167">
    <property type="entry name" value="SANT"/>
    <property type="match status" value="1"/>
</dbReference>
<dbReference type="EMBL" id="CANTUO010000004">
    <property type="protein sequence ID" value="CAI5759383.1"/>
    <property type="molecule type" value="Genomic_DNA"/>
</dbReference>
<feature type="region of interest" description="Disordered" evidence="17">
    <location>
        <begin position="619"/>
        <end position="656"/>
    </location>
</feature>
<reference evidence="20" key="1">
    <citation type="submission" date="2022-12" db="EMBL/GenBank/DDBJ databases">
        <authorList>
            <person name="Brejova B."/>
        </authorList>
    </citation>
    <scope>NUCLEOTIDE SEQUENCE</scope>
</reference>
<dbReference type="AlphaFoldDB" id="A0A9W4TZF9"/>
<protein>
    <recommendedName>
        <fullName evidence="4">Chromatin modification-related protein EAF1</fullName>
    </recommendedName>
    <alternativeName>
        <fullName evidence="15">Chromatin modification-related protein eaf1</fullName>
    </alternativeName>
    <alternativeName>
        <fullName evidence="14 16">ESA1-associated factor 1</fullName>
    </alternativeName>
    <alternativeName>
        <fullName evidence="13">Vacuolar import and degradation protein 21</fullName>
    </alternativeName>
</protein>
<dbReference type="GO" id="GO:0006281">
    <property type="term" value="P:DNA repair"/>
    <property type="evidence" value="ECO:0007669"/>
    <property type="project" value="UniProtKB-KW"/>
</dbReference>
<evidence type="ECO:0000256" key="4">
    <source>
        <dbReference type="ARBA" id="ARBA00018561"/>
    </source>
</evidence>
<dbReference type="SMART" id="SM00573">
    <property type="entry name" value="HSA"/>
    <property type="match status" value="1"/>
</dbReference>
<evidence type="ECO:0000313" key="20">
    <source>
        <dbReference type="EMBL" id="CAI5759383.1"/>
    </source>
</evidence>
<evidence type="ECO:0000256" key="5">
    <source>
        <dbReference type="ARBA" id="ARBA00022763"/>
    </source>
</evidence>
<comment type="function">
    <text evidence="12">Component of the NuA4 histone acetyltransferase complex which is involved in transcriptional activation of selected genes principally by acetylation of nucleosomal histone H4 and H2A. The NuA4 complex is also involved in DNA repair.</text>
</comment>
<feature type="compositionally biased region" description="Low complexity" evidence="17">
    <location>
        <begin position="862"/>
        <end position="884"/>
    </location>
</feature>
<feature type="compositionally biased region" description="Low complexity" evidence="17">
    <location>
        <begin position="932"/>
        <end position="971"/>
    </location>
</feature>
<evidence type="ECO:0000259" key="18">
    <source>
        <dbReference type="PROSITE" id="PS50090"/>
    </source>
</evidence>
<dbReference type="GO" id="GO:0035267">
    <property type="term" value="C:NuA4 histone acetyltransferase complex"/>
    <property type="evidence" value="ECO:0007669"/>
    <property type="project" value="TreeGrafter"/>
</dbReference>
<keyword evidence="5" id="KW-0227">DNA damage</keyword>
<evidence type="ECO:0000256" key="1">
    <source>
        <dbReference type="ARBA" id="ARBA00004123"/>
    </source>
</evidence>
<dbReference type="InterPro" id="IPR014012">
    <property type="entry name" value="HSA_dom"/>
</dbReference>
<dbReference type="InterPro" id="IPR001005">
    <property type="entry name" value="SANT/Myb"/>
</dbReference>
<keyword evidence="8" id="KW-0010">Activator</keyword>
<dbReference type="GO" id="GO:0006325">
    <property type="term" value="P:chromatin organization"/>
    <property type="evidence" value="ECO:0007669"/>
    <property type="project" value="UniProtKB-KW"/>
</dbReference>
<feature type="compositionally biased region" description="Polar residues" evidence="17">
    <location>
        <begin position="330"/>
        <end position="344"/>
    </location>
</feature>
<evidence type="ECO:0000256" key="10">
    <source>
        <dbReference type="ARBA" id="ARBA00023204"/>
    </source>
</evidence>
<dbReference type="PANTHER" id="PTHR46459">
    <property type="entry name" value="E1A-BINDING PROTEIN P400-RELATED"/>
    <property type="match status" value="1"/>
</dbReference>
<dbReference type="Gene3D" id="1.10.10.60">
    <property type="entry name" value="Homeodomain-like"/>
    <property type="match status" value="1"/>
</dbReference>
<feature type="compositionally biased region" description="Low complexity" evidence="17">
    <location>
        <begin position="701"/>
        <end position="715"/>
    </location>
</feature>
<keyword evidence="11" id="KW-0539">Nucleus</keyword>
<dbReference type="PANTHER" id="PTHR46459:SF1">
    <property type="entry name" value="E1A-BINDING PROTEIN P400"/>
    <property type="match status" value="1"/>
</dbReference>
<evidence type="ECO:0000256" key="15">
    <source>
        <dbReference type="ARBA" id="ARBA00072841"/>
    </source>
</evidence>
<feature type="compositionally biased region" description="Polar residues" evidence="17">
    <location>
        <begin position="689"/>
        <end position="700"/>
    </location>
</feature>
<dbReference type="Pfam" id="PF13921">
    <property type="entry name" value="Myb_DNA-bind_6"/>
    <property type="match status" value="1"/>
</dbReference>
<comment type="similarity">
    <text evidence="2">Belongs to the EAF1 family.</text>
</comment>
<feature type="region of interest" description="Disordered" evidence="17">
    <location>
        <begin position="773"/>
        <end position="798"/>
    </location>
</feature>
<evidence type="ECO:0000256" key="2">
    <source>
        <dbReference type="ARBA" id="ARBA00008913"/>
    </source>
</evidence>
<dbReference type="InterPro" id="IPR009057">
    <property type="entry name" value="Homeodomain-like_sf"/>
</dbReference>
<dbReference type="PROSITE" id="PS50090">
    <property type="entry name" value="MYB_LIKE"/>
    <property type="match status" value="1"/>
</dbReference>
<feature type="compositionally biased region" description="Polar residues" evidence="17">
    <location>
        <begin position="839"/>
        <end position="861"/>
    </location>
</feature>
<accession>A0A9W4TZF9</accession>
<feature type="region of interest" description="Disordered" evidence="17">
    <location>
        <begin position="832"/>
        <end position="885"/>
    </location>
</feature>
<evidence type="ECO:0000313" key="21">
    <source>
        <dbReference type="Proteomes" id="UP001152885"/>
    </source>
</evidence>
<dbReference type="GO" id="GO:0005634">
    <property type="term" value="C:nucleus"/>
    <property type="evidence" value="ECO:0007669"/>
    <property type="project" value="UniProtKB-SubCell"/>
</dbReference>
<feature type="compositionally biased region" description="Polar residues" evidence="17">
    <location>
        <begin position="775"/>
        <end position="798"/>
    </location>
</feature>
<feature type="region of interest" description="Disordered" evidence="17">
    <location>
        <begin position="75"/>
        <end position="134"/>
    </location>
</feature>
<feature type="compositionally biased region" description="Low complexity" evidence="17">
    <location>
        <begin position="628"/>
        <end position="639"/>
    </location>
</feature>
<comment type="subunit">
    <text evidence="3">Component of the NuA4 histone acetyltransferase complex.</text>
</comment>
<feature type="region of interest" description="Disordered" evidence="17">
    <location>
        <begin position="994"/>
        <end position="1038"/>
    </location>
</feature>
<dbReference type="Pfam" id="PF07529">
    <property type="entry name" value="HSA"/>
    <property type="match status" value="1"/>
</dbReference>
<evidence type="ECO:0000259" key="19">
    <source>
        <dbReference type="PROSITE" id="PS51204"/>
    </source>
</evidence>
<comment type="subcellular location">
    <subcellularLocation>
        <location evidence="1">Nucleus</location>
    </subcellularLocation>
</comment>
<feature type="region of interest" description="Disordered" evidence="17">
    <location>
        <begin position="932"/>
        <end position="981"/>
    </location>
</feature>
<sequence>MSNDDDTWKGRLIELSHVIADPFLVDLNKFHSKDLTSLLDGINDITTDQLFKEIIIKSLNESMFKPIIPQDELKRRSEVDLQSNKTKLQKLEQPTAPTQPEPPVEPITTPTSASLPSEPSIPSSQISQLPTPPATIDFKKQSQVTSLKTQSQVTEEELEIFLNKNLKDLEILSVPEHYPTKPQNVTSLAELYYLTQTLPLIKLLPGSHKVLMTENFESALLEGKIAVLYSRIEELKRQGKWSLRQPIKFNDPIKSQKRNRRRLFHWDNLLKEAKWMSEDFREGTKYKKYCCVLMAEAVEEYWKLGKDATCIKRKEIQFLPEDKPDEIIIDNNNHDPPTINTELLTENNQEPPQEPTPEQTPKPETTKKPSPFKSFIDLDYIKKIDQSIIKNIPTFTAFDDDEKISGLPLKPRSSPITPVSRLIYPFEQDDNWYKIVLKDFENEINKSSGPPEYQKGLFGLQRRFNYLKPPKPPLIKNIDYRSPTIWLPQDDKRLIHYVAEYCFNWDLIAEHLSPNSSAVSLKKYESNIERRTPWQCFERYIQLNEKFQFHDMKGVYSYHAQQWLEQAHRAQSTTKRRISPLGVGTESIQRGHRKLRWASLFDAIRKTMKKREIQAAKLNHRKSTTDYQQNQNQQTNSQQGSPVPESKRNVERIATPAELSKLKLDRDKSIREAHLNDQATRNRMMAAVAQQQNQHRNAVLQQQQNHSPPNQNQNHVSVLPKAGIVRQGSQPITSQPVPNSNIAPAVGNQNFQRMSNSQTPQPANNQIQNAQIPNKQTTTPSNNQIPIKRPTTPNGTPLTNEQIQQLIQIQKQRRLLQAQQVQQAQQAQQQQQQAQQQVNPQMRNNTTATSPNINMQPQPTKQMNQTFNQQNQQKQSTNNQQQAQARPRFNFPQAQVSAIIHTIQQQNPTFTREQVTKLAAQYLAGMQQQQQQQQRMLQRQNSQAQNQNQNQNQSRLSPQQMQQIQQRNSSSTSSPNLQNRQPQQQMLMNEGNIQMMQSNPSSPNPLSRQLSNQSGSPISGSPNLTYNNNVVDENSNSQ</sequence>
<keyword evidence="6" id="KW-0156">Chromatin regulator</keyword>
<evidence type="ECO:0000256" key="8">
    <source>
        <dbReference type="ARBA" id="ARBA00023159"/>
    </source>
</evidence>
<dbReference type="FunFam" id="1.10.10.60:FF:000484">
    <property type="entry name" value="Chromatin modification-related protein EAF1"/>
    <property type="match status" value="1"/>
</dbReference>
<dbReference type="Proteomes" id="UP001152885">
    <property type="component" value="Unassembled WGS sequence"/>
</dbReference>
<gene>
    <name evidence="20" type="ORF">CANVERA_P3896</name>
</gene>
<evidence type="ECO:0000256" key="7">
    <source>
        <dbReference type="ARBA" id="ARBA00023015"/>
    </source>
</evidence>
<keyword evidence="21" id="KW-1185">Reference proteome</keyword>
<evidence type="ECO:0000256" key="12">
    <source>
        <dbReference type="ARBA" id="ARBA00025178"/>
    </source>
</evidence>
<feature type="domain" description="HSA" evidence="19">
    <location>
        <begin position="253"/>
        <end position="328"/>
    </location>
</feature>
<feature type="compositionally biased region" description="Low complexity" evidence="17">
    <location>
        <begin position="106"/>
        <end position="129"/>
    </location>
</feature>
<proteinExistence type="inferred from homology"/>
<name>A0A9W4TZF9_9ASCO</name>
<dbReference type="GO" id="GO:0003682">
    <property type="term" value="F:chromatin binding"/>
    <property type="evidence" value="ECO:0007669"/>
    <property type="project" value="TreeGrafter"/>
</dbReference>
<feature type="compositionally biased region" description="Polar residues" evidence="17">
    <location>
        <begin position="972"/>
        <end position="981"/>
    </location>
</feature>
<dbReference type="SMART" id="SM00717">
    <property type="entry name" value="SANT"/>
    <property type="match status" value="1"/>
</dbReference>
<keyword evidence="7" id="KW-0805">Transcription regulation</keyword>
<evidence type="ECO:0000256" key="3">
    <source>
        <dbReference type="ARBA" id="ARBA00011353"/>
    </source>
</evidence>
<feature type="region of interest" description="Disordered" evidence="17">
    <location>
        <begin position="326"/>
        <end position="371"/>
    </location>
</feature>
<evidence type="ECO:0000256" key="16">
    <source>
        <dbReference type="ARBA" id="ARBA00082479"/>
    </source>
</evidence>
<evidence type="ECO:0000256" key="9">
    <source>
        <dbReference type="ARBA" id="ARBA00023163"/>
    </source>
</evidence>
<organism evidence="20 21">
    <name type="scientific">Candida verbasci</name>
    <dbReference type="NCBI Taxonomy" id="1227364"/>
    <lineage>
        <taxon>Eukaryota</taxon>
        <taxon>Fungi</taxon>
        <taxon>Dikarya</taxon>
        <taxon>Ascomycota</taxon>
        <taxon>Saccharomycotina</taxon>
        <taxon>Pichiomycetes</taxon>
        <taxon>Debaryomycetaceae</taxon>
        <taxon>Candida/Lodderomyces clade</taxon>
        <taxon>Candida</taxon>
    </lineage>
</organism>
<evidence type="ECO:0000256" key="14">
    <source>
        <dbReference type="ARBA" id="ARBA00032084"/>
    </source>
</evidence>
<evidence type="ECO:0000256" key="17">
    <source>
        <dbReference type="SAM" id="MobiDB-lite"/>
    </source>
</evidence>
<comment type="caution">
    <text evidence="20">The sequence shown here is derived from an EMBL/GenBank/DDBJ whole genome shotgun (WGS) entry which is preliminary data.</text>
</comment>
<keyword evidence="10" id="KW-0234">DNA repair</keyword>
<evidence type="ECO:0000256" key="13">
    <source>
        <dbReference type="ARBA" id="ARBA00029670"/>
    </source>
</evidence>